<dbReference type="SMART" id="SM00015">
    <property type="entry name" value="IQ"/>
    <property type="match status" value="2"/>
</dbReference>
<feature type="region of interest" description="Disordered" evidence="1">
    <location>
        <begin position="471"/>
        <end position="499"/>
    </location>
</feature>
<feature type="domain" description="EF-hand" evidence="2">
    <location>
        <begin position="632"/>
        <end position="667"/>
    </location>
</feature>
<dbReference type="PROSITE" id="PS50096">
    <property type="entry name" value="IQ"/>
    <property type="match status" value="2"/>
</dbReference>
<dbReference type="SUPFAM" id="SSF47473">
    <property type="entry name" value="EF-hand"/>
    <property type="match status" value="1"/>
</dbReference>
<feature type="region of interest" description="Disordered" evidence="1">
    <location>
        <begin position="230"/>
        <end position="259"/>
    </location>
</feature>
<feature type="compositionally biased region" description="Acidic residues" evidence="1">
    <location>
        <begin position="488"/>
        <end position="499"/>
    </location>
</feature>
<evidence type="ECO:0000259" key="2">
    <source>
        <dbReference type="PROSITE" id="PS50222"/>
    </source>
</evidence>
<dbReference type="VEuPathDB" id="FungiDB:PC110_g15012"/>
<reference evidence="3" key="1">
    <citation type="submission" date="2018-05" db="EMBL/GenBank/DDBJ databases">
        <title>Effector identification in a new, highly contiguous assembly of the strawberry crown rot pathogen Phytophthora cactorum.</title>
        <authorList>
            <person name="Armitage A.D."/>
            <person name="Nellist C.F."/>
            <person name="Bates H."/>
            <person name="Vickerstaff R.J."/>
            <person name="Harrison R.J."/>
        </authorList>
    </citation>
    <scope>NUCLEOTIDE SEQUENCE</scope>
    <source>
        <strain evidence="3">P421</strain>
    </source>
</reference>
<dbReference type="Gene3D" id="3.80.10.10">
    <property type="entry name" value="Ribonuclease Inhibitor"/>
    <property type="match status" value="1"/>
</dbReference>
<dbReference type="EMBL" id="RCMV01000402">
    <property type="protein sequence ID" value="KAG3217760.1"/>
    <property type="molecule type" value="Genomic_DNA"/>
</dbReference>
<evidence type="ECO:0000313" key="4">
    <source>
        <dbReference type="Proteomes" id="UP000760860"/>
    </source>
</evidence>
<dbReference type="InterPro" id="IPR052394">
    <property type="entry name" value="LRR-containing"/>
</dbReference>
<feature type="region of interest" description="Disordered" evidence="1">
    <location>
        <begin position="1534"/>
        <end position="1560"/>
    </location>
</feature>
<name>A0A8T1HYW9_9STRA</name>
<comment type="caution">
    <text evidence="3">The sequence shown here is derived from an EMBL/GenBank/DDBJ whole genome shotgun (WGS) entry which is preliminary data.</text>
</comment>
<dbReference type="InterPro" id="IPR002048">
    <property type="entry name" value="EF_hand_dom"/>
</dbReference>
<dbReference type="InterPro" id="IPR011992">
    <property type="entry name" value="EF-hand-dom_pair"/>
</dbReference>
<evidence type="ECO:0000256" key="1">
    <source>
        <dbReference type="SAM" id="MobiDB-lite"/>
    </source>
</evidence>
<organism evidence="3 4">
    <name type="scientific">Phytophthora cactorum</name>
    <dbReference type="NCBI Taxonomy" id="29920"/>
    <lineage>
        <taxon>Eukaryota</taxon>
        <taxon>Sar</taxon>
        <taxon>Stramenopiles</taxon>
        <taxon>Oomycota</taxon>
        <taxon>Peronosporomycetes</taxon>
        <taxon>Peronosporales</taxon>
        <taxon>Peronosporaceae</taxon>
        <taxon>Phytophthora</taxon>
    </lineage>
</organism>
<dbReference type="InterPro" id="IPR000048">
    <property type="entry name" value="IQ_motif_EF-hand-BS"/>
</dbReference>
<feature type="compositionally biased region" description="Polar residues" evidence="1">
    <location>
        <begin position="1534"/>
        <end position="1545"/>
    </location>
</feature>
<dbReference type="GO" id="GO:0005509">
    <property type="term" value="F:calcium ion binding"/>
    <property type="evidence" value="ECO:0007669"/>
    <property type="project" value="InterPro"/>
</dbReference>
<dbReference type="PANTHER" id="PTHR24114:SF2">
    <property type="entry name" value="F-BOX DOMAIN-CONTAINING PROTEIN-RELATED"/>
    <property type="match status" value="1"/>
</dbReference>
<dbReference type="SUPFAM" id="SSF52047">
    <property type="entry name" value="RNI-like"/>
    <property type="match status" value="1"/>
</dbReference>
<accession>A0A8T1HYW9</accession>
<dbReference type="InterPro" id="IPR011990">
    <property type="entry name" value="TPR-like_helical_dom_sf"/>
</dbReference>
<gene>
    <name evidence="3" type="ORF">PC129_g11419</name>
</gene>
<dbReference type="InterPro" id="IPR032675">
    <property type="entry name" value="LRR_dom_sf"/>
</dbReference>
<dbReference type="PROSITE" id="PS50222">
    <property type="entry name" value="EF_HAND_2"/>
    <property type="match status" value="1"/>
</dbReference>
<proteinExistence type="predicted"/>
<dbReference type="SUPFAM" id="SSF48452">
    <property type="entry name" value="TPR-like"/>
    <property type="match status" value="1"/>
</dbReference>
<dbReference type="Gene3D" id="1.10.238.10">
    <property type="entry name" value="EF-hand"/>
    <property type="match status" value="2"/>
</dbReference>
<evidence type="ECO:0000313" key="3">
    <source>
        <dbReference type="EMBL" id="KAG3217760.1"/>
    </source>
</evidence>
<protein>
    <recommendedName>
        <fullName evidence="2">EF-hand domain-containing protein</fullName>
    </recommendedName>
</protein>
<dbReference type="SMART" id="SM00368">
    <property type="entry name" value="LRR_RI"/>
    <property type="match status" value="3"/>
</dbReference>
<dbReference type="PANTHER" id="PTHR24114">
    <property type="entry name" value="LEUCINE RICH REPEAT FAMILY PROTEIN"/>
    <property type="match status" value="1"/>
</dbReference>
<sequence length="1840" mass="204145">MGVSQSKGGDDGGVRWKLRPLVPRSWADLEQLHVRFQQEVHRRRAEPAFQYFLPFSVFQAIVTPLCPDMDKLQLLAMFEALDLKSKRKLAVMDFFSGLALLVDAKKPQKLEFVLSLLDNGGVKTLNKCELTMVVSAASRGLKMFAPGADVLQEATMRPLIRRLFGASNEVLRQTVVNKALADPEILFFMSDLEAGVATSSGQLLIQQGKLMKHMAYLDFQAARVTTSEERGTTAAVADPGCGPSKATDGKRAPTALPTSTAESFARRLQSVVCPPPPKGPDQSMRVLPAVEVKKYVDAHTLQRLIKVVSDGGLSLSQTEATALVGDMTVDQFGLVRCGDILRVMTAWQNRRREKPEALWEIVSIFVIESVTSMEKRMNAALASFGKRTVKTLGPTARRRTAVAKDRLLESLQNVNLKPDVDDGELQWSFTIHVGENAIPVQAPPSSPTLKRVGASLGNNIRFRLGIHPPNSDVGVKTNGTKLGKEGQLDYDSDDSQPEDPDIDTMRLIVNFLLNPEITDEEGIDLASSVEKAIEQDLVWSSFESLWTKCSVTVQSAIRSEGGVQPVIGKCLRICIDFREDFISDVEECTGISLAAGIRSFFVVGELDQSLSDILHLSQEMATLLQSLGKRQNRERAMRMIFDAFDADHNGGWSLQEFNAFQQALGKEAILEATLAELFGGASTIPFDKFMATYERYPAARLFEMIRRLGIGSLGDLVKGSVSITSTLNEPCVKALGVLLSPLRWADAGWKKLLVFTRSTKDLSLEVRFTKLGELVQKYFSHDTADFVTDPLFVALWIERLKEFVQPPHAEHSKDRPCRSMFCSLEHEVIKTEQQLEFDDQIKRLPRGTSARRAEAMIPFLEMAKLVKAHVRGPEVLEICSKSIRIVFELDNFWVAPSTNTNPATKDDAGLTFSSEESKAAYTQALQDRHCGLYQDAVNALEAIIEHEADSEKLWVELAITQFQLWEAHVRALHLPSILEISSTTQSKRPGGLSANAKPLHTVLLQEVYSTFLIAMEYPNSKSSPEFLLPLVRLYIEFGSYQGALAVCTLLVEGYPTSPRLNEAIFLSALTASAMDRHRESAQYFQYLAEGQPTFPYRLAAYQFSLLAALELSHVPGMRALERETYTQAYKALVALPPVLPSEKTAHTLFTTSRKNEEQRTLLWCRDVQTWMDLAQRLAGPANAPLLVISALREARRRMKPASGGLPGAKLLLEGASLLRTGDDPGAEKVFAEALLQLPRDEYYIARHERFLLEICSASWRARFASEHRSAARLQTFLRRCWRLAKWHLGVAYVLEQRRHAMALRIQCAWRGLKARQKLDFLREKQREKEELANIAMGAQDDRLIELRLNAAARKIQSLLQIARDKRTVRALRARKIEREALLARFAGRRTELGQLGVFRRWRSFVFVQKQERLDAVVLIQQQFRACTLDRHSVAAQRGEKAAKKLVFQRVRRLFNGWREATRATKREQHEAACLVQRTFRRHRARRQARCVMAKKAAQARLLAAASQKPLERCFRQWEAAALLEKSVLHVRSSSLTKSRETTPVSGQRKPGTASGNKFDKPLTLEERAEIPSMLFYTLLNRVRRTGICQLSYSGGTVFKSPQLRQLISLSTSVIIDGGGGLAISSTSRHSLPNLNEQVVDALDACSSTTSSSCPVQSLILCNAPLRPSHSSILATILQRSRRSSSLALVSVVLANVPLAPASVVSLACALAQSPSCLQQLVLERCQVGSAGAAALFEALTYNRALWKLDLSGNHIADAACPALARALLAGSQLRVLALSRNFLSDRGVLGYLAPGLASSQLETLVLLQNPRVSSLGIAALREAAAVSIPSDPSGLRVVSD</sequence>
<dbReference type="Gene3D" id="1.25.40.10">
    <property type="entry name" value="Tetratricopeptide repeat domain"/>
    <property type="match status" value="1"/>
</dbReference>
<dbReference type="Proteomes" id="UP000760860">
    <property type="component" value="Unassembled WGS sequence"/>
</dbReference>